<name>A0A1G2LU40_9BACT</name>
<accession>A0A1G2LU40</accession>
<feature type="transmembrane region" description="Helical" evidence="6">
    <location>
        <begin position="6"/>
        <end position="26"/>
    </location>
</feature>
<keyword evidence="2" id="KW-0964">Secreted</keyword>
<dbReference type="EMBL" id="MHQZ01000011">
    <property type="protein sequence ID" value="OHA14409.1"/>
    <property type="molecule type" value="Genomic_DNA"/>
</dbReference>
<evidence type="ECO:0000256" key="1">
    <source>
        <dbReference type="ARBA" id="ARBA00004613"/>
    </source>
</evidence>
<evidence type="ECO:0000313" key="8">
    <source>
        <dbReference type="Proteomes" id="UP000178302"/>
    </source>
</evidence>
<evidence type="ECO:0000313" key="7">
    <source>
        <dbReference type="EMBL" id="OHA14409.1"/>
    </source>
</evidence>
<dbReference type="AlphaFoldDB" id="A0A1G2LU40"/>
<evidence type="ECO:0000256" key="3">
    <source>
        <dbReference type="ARBA" id="ARBA00022729"/>
    </source>
</evidence>
<organism evidence="7 8">
    <name type="scientific">Candidatus Tagabacteria bacterium RIFCSPLOWO2_01_FULL_39_11</name>
    <dbReference type="NCBI Taxonomy" id="1802295"/>
    <lineage>
        <taxon>Bacteria</taxon>
        <taxon>Candidatus Tagaibacteriota</taxon>
    </lineage>
</organism>
<comment type="subcellular location">
    <subcellularLocation>
        <location evidence="1">Secreted</location>
    </subcellularLocation>
</comment>
<feature type="compositionally biased region" description="Basic and acidic residues" evidence="5">
    <location>
        <begin position="79"/>
        <end position="98"/>
    </location>
</feature>
<evidence type="ECO:0000256" key="4">
    <source>
        <dbReference type="ARBA" id="ARBA00022837"/>
    </source>
</evidence>
<feature type="region of interest" description="Disordered" evidence="5">
    <location>
        <begin position="74"/>
        <end position="109"/>
    </location>
</feature>
<dbReference type="Proteomes" id="UP000178302">
    <property type="component" value="Unassembled WGS sequence"/>
</dbReference>
<dbReference type="Pfam" id="PF18884">
    <property type="entry name" value="TSP3_bac"/>
    <property type="match status" value="2"/>
</dbReference>
<proteinExistence type="predicted"/>
<keyword evidence="3" id="KW-0732">Signal</keyword>
<keyword evidence="6" id="KW-0812">Transmembrane</keyword>
<sequence length="338" mass="38210">MNYLPSKKFIFIILIAAFLGGGFWLVKTKQKKPETKNIYQKNETAGGAAGIASKNLKYAEKDSDNDGLKDWEEALWGTDPEKPDTDKDGAKDGDEIKLKRNPLAPAPNDELPKEAIAIAEQLQSENLTLTEKTGRDFFAQFLALKSQNLPKEQIQEDIINSLFANISVSPSLDVYKTSDIKISYDNSKENVKKYINSLGYVFKDFDAVTESELEIIKQSFDEEKDEIIPENFQKLGKNKSVYEGAALKLLALKTPLNYKNSHLELINNFNNTALAIGKMEKLTEDPALAMTGLEEYRRETEKAVDFLKNLKTRLEKDNITISSYEDGYVFVEYFAKLN</sequence>
<keyword evidence="6" id="KW-1133">Transmembrane helix</keyword>
<evidence type="ECO:0000256" key="6">
    <source>
        <dbReference type="SAM" id="Phobius"/>
    </source>
</evidence>
<keyword evidence="4" id="KW-0106">Calcium</keyword>
<comment type="caution">
    <text evidence="7">The sequence shown here is derived from an EMBL/GenBank/DDBJ whole genome shotgun (WGS) entry which is preliminary data.</text>
</comment>
<evidence type="ECO:0000256" key="2">
    <source>
        <dbReference type="ARBA" id="ARBA00022525"/>
    </source>
</evidence>
<dbReference type="InterPro" id="IPR059100">
    <property type="entry name" value="TSP3_bac"/>
</dbReference>
<dbReference type="PANTHER" id="PTHR37467">
    <property type="entry name" value="EXPORTED CALCIUM-BINDING GLYCOPROTEIN-RELATED"/>
    <property type="match status" value="1"/>
</dbReference>
<keyword evidence="6" id="KW-0472">Membrane</keyword>
<dbReference type="PANTHER" id="PTHR37467:SF1">
    <property type="entry name" value="EXPORTED CALCIUM-BINDING GLYCOPROTEIN"/>
    <property type="match status" value="1"/>
</dbReference>
<dbReference type="InterPro" id="IPR053180">
    <property type="entry name" value="Ca-binding_acidic-repeat"/>
</dbReference>
<evidence type="ECO:0000256" key="5">
    <source>
        <dbReference type="SAM" id="MobiDB-lite"/>
    </source>
</evidence>
<protein>
    <submittedName>
        <fullName evidence="7">Uncharacterized protein</fullName>
    </submittedName>
</protein>
<gene>
    <name evidence="7" type="ORF">A2909_00045</name>
</gene>
<reference evidence="7 8" key="1">
    <citation type="journal article" date="2016" name="Nat. Commun.">
        <title>Thousands of microbial genomes shed light on interconnected biogeochemical processes in an aquifer system.</title>
        <authorList>
            <person name="Anantharaman K."/>
            <person name="Brown C.T."/>
            <person name="Hug L.A."/>
            <person name="Sharon I."/>
            <person name="Castelle C.J."/>
            <person name="Probst A.J."/>
            <person name="Thomas B.C."/>
            <person name="Singh A."/>
            <person name="Wilkins M.J."/>
            <person name="Karaoz U."/>
            <person name="Brodie E.L."/>
            <person name="Williams K.H."/>
            <person name="Hubbard S.S."/>
            <person name="Banfield J.F."/>
        </authorList>
    </citation>
    <scope>NUCLEOTIDE SEQUENCE [LARGE SCALE GENOMIC DNA]</scope>
</reference>